<keyword evidence="3" id="KW-0804">Transcription</keyword>
<dbReference type="GO" id="GO:0043565">
    <property type="term" value="F:sequence-specific DNA binding"/>
    <property type="evidence" value="ECO:0007669"/>
    <property type="project" value="InterPro"/>
</dbReference>
<reference evidence="5" key="1">
    <citation type="submission" date="2020-10" db="EMBL/GenBank/DDBJ databases">
        <authorList>
            <person name="Gilroy R."/>
        </authorList>
    </citation>
    <scope>NUCLEOTIDE SEQUENCE</scope>
    <source>
        <strain evidence="5">ChiSjej6B24-2974</strain>
    </source>
</reference>
<gene>
    <name evidence="5" type="ORF">IAA52_06580</name>
</gene>
<dbReference type="InterPro" id="IPR018060">
    <property type="entry name" value="HTH_AraC"/>
</dbReference>
<dbReference type="SUPFAM" id="SSF46689">
    <property type="entry name" value="Homeodomain-like"/>
    <property type="match status" value="1"/>
</dbReference>
<dbReference type="AlphaFoldDB" id="A0A9D0ZLH4"/>
<feature type="domain" description="HTH araC/xylS-type" evidence="4">
    <location>
        <begin position="194"/>
        <end position="293"/>
    </location>
</feature>
<evidence type="ECO:0000313" key="6">
    <source>
        <dbReference type="Proteomes" id="UP000824260"/>
    </source>
</evidence>
<keyword evidence="2" id="KW-0238">DNA-binding</keyword>
<dbReference type="InterPro" id="IPR003313">
    <property type="entry name" value="AraC-bd"/>
</dbReference>
<dbReference type="InterPro" id="IPR009057">
    <property type="entry name" value="Homeodomain-like_sf"/>
</dbReference>
<dbReference type="InterPro" id="IPR014710">
    <property type="entry name" value="RmlC-like_jellyroll"/>
</dbReference>
<dbReference type="PROSITE" id="PS00041">
    <property type="entry name" value="HTH_ARAC_FAMILY_1"/>
    <property type="match status" value="1"/>
</dbReference>
<evidence type="ECO:0000313" key="5">
    <source>
        <dbReference type="EMBL" id="HIQ82752.1"/>
    </source>
</evidence>
<dbReference type="Gene3D" id="2.60.120.10">
    <property type="entry name" value="Jelly Rolls"/>
    <property type="match status" value="1"/>
</dbReference>
<dbReference type="Pfam" id="PF02311">
    <property type="entry name" value="AraC_binding"/>
    <property type="match status" value="1"/>
</dbReference>
<dbReference type="InterPro" id="IPR011051">
    <property type="entry name" value="RmlC_Cupin_sf"/>
</dbReference>
<dbReference type="SUPFAM" id="SSF51182">
    <property type="entry name" value="RmlC-like cupins"/>
    <property type="match status" value="1"/>
</dbReference>
<comment type="caution">
    <text evidence="5">The sequence shown here is derived from an EMBL/GenBank/DDBJ whole genome shotgun (WGS) entry which is preliminary data.</text>
</comment>
<dbReference type="CDD" id="cd02208">
    <property type="entry name" value="cupin_RmlC-like"/>
    <property type="match status" value="1"/>
</dbReference>
<accession>A0A9D0ZLH4</accession>
<dbReference type="EMBL" id="DVFZ01000066">
    <property type="protein sequence ID" value="HIQ82752.1"/>
    <property type="molecule type" value="Genomic_DNA"/>
</dbReference>
<dbReference type="InterPro" id="IPR018062">
    <property type="entry name" value="HTH_AraC-typ_CS"/>
</dbReference>
<name>A0A9D0ZLH4_9FIRM</name>
<protein>
    <submittedName>
        <fullName evidence="5">Helix-turn-helix domain-containing protein</fullName>
    </submittedName>
</protein>
<dbReference type="PROSITE" id="PS01124">
    <property type="entry name" value="HTH_ARAC_FAMILY_2"/>
    <property type="match status" value="1"/>
</dbReference>
<sequence>MTVKACVFDVNSARRELQPHGTPEFPCAVYETRYTNAPGGDLCWHWHEDMEIWHVLEGRMELRLPGRTLLLRAGDCAAINANTLHAGGTDTACRLRALVFSPALAAGERESVFSRRYIQPLLACKPFDAHRFAPEEAEEARAAFSRAFEQMAAEAPGYEFAVREAVSRLCLLLCGRFASREGEGPAGQDGTRLRAMLEYIHAGFARPIALKQIASAANIGERECLRCFQRTVRLSPMQYLLKYRVTRGAEMLRANPGFSVSQIAAACGFDSPSNFSKMFRRFYGLSPREYRQRGA</sequence>
<proteinExistence type="predicted"/>
<dbReference type="PRINTS" id="PR00032">
    <property type="entry name" value="HTHARAC"/>
</dbReference>
<evidence type="ECO:0000256" key="1">
    <source>
        <dbReference type="ARBA" id="ARBA00023015"/>
    </source>
</evidence>
<reference evidence="5" key="2">
    <citation type="journal article" date="2021" name="PeerJ">
        <title>Extensive microbial diversity within the chicken gut microbiome revealed by metagenomics and culture.</title>
        <authorList>
            <person name="Gilroy R."/>
            <person name="Ravi A."/>
            <person name="Getino M."/>
            <person name="Pursley I."/>
            <person name="Horton D.L."/>
            <person name="Alikhan N.F."/>
            <person name="Baker D."/>
            <person name="Gharbi K."/>
            <person name="Hall N."/>
            <person name="Watson M."/>
            <person name="Adriaenssens E.M."/>
            <person name="Foster-Nyarko E."/>
            <person name="Jarju S."/>
            <person name="Secka A."/>
            <person name="Antonio M."/>
            <person name="Oren A."/>
            <person name="Chaudhuri R.R."/>
            <person name="La Ragione R."/>
            <person name="Hildebrand F."/>
            <person name="Pallen M.J."/>
        </authorList>
    </citation>
    <scope>NUCLEOTIDE SEQUENCE</scope>
    <source>
        <strain evidence="5">ChiSjej6B24-2974</strain>
    </source>
</reference>
<organism evidence="5 6">
    <name type="scientific">Candidatus Pullichristensenella stercorigallinarum</name>
    <dbReference type="NCBI Taxonomy" id="2840909"/>
    <lineage>
        <taxon>Bacteria</taxon>
        <taxon>Bacillati</taxon>
        <taxon>Bacillota</taxon>
        <taxon>Clostridia</taxon>
        <taxon>Candidatus Pullichristensenella</taxon>
    </lineage>
</organism>
<dbReference type="Proteomes" id="UP000824260">
    <property type="component" value="Unassembled WGS sequence"/>
</dbReference>
<dbReference type="Pfam" id="PF12833">
    <property type="entry name" value="HTH_18"/>
    <property type="match status" value="1"/>
</dbReference>
<evidence type="ECO:0000259" key="4">
    <source>
        <dbReference type="PROSITE" id="PS01124"/>
    </source>
</evidence>
<dbReference type="SMART" id="SM00342">
    <property type="entry name" value="HTH_ARAC"/>
    <property type="match status" value="1"/>
</dbReference>
<keyword evidence="1" id="KW-0805">Transcription regulation</keyword>
<dbReference type="GO" id="GO:0003700">
    <property type="term" value="F:DNA-binding transcription factor activity"/>
    <property type="evidence" value="ECO:0007669"/>
    <property type="project" value="InterPro"/>
</dbReference>
<dbReference type="PANTHER" id="PTHR46796">
    <property type="entry name" value="HTH-TYPE TRANSCRIPTIONAL ACTIVATOR RHAS-RELATED"/>
    <property type="match status" value="1"/>
</dbReference>
<evidence type="ECO:0000256" key="3">
    <source>
        <dbReference type="ARBA" id="ARBA00023163"/>
    </source>
</evidence>
<dbReference type="InterPro" id="IPR020449">
    <property type="entry name" value="Tscrpt_reg_AraC-type_HTH"/>
</dbReference>
<dbReference type="InterPro" id="IPR050204">
    <property type="entry name" value="AraC_XylS_family_regulators"/>
</dbReference>
<dbReference type="Gene3D" id="1.10.10.60">
    <property type="entry name" value="Homeodomain-like"/>
    <property type="match status" value="2"/>
</dbReference>
<evidence type="ECO:0000256" key="2">
    <source>
        <dbReference type="ARBA" id="ARBA00023125"/>
    </source>
</evidence>